<dbReference type="GO" id="GO:0003682">
    <property type="term" value="F:chromatin binding"/>
    <property type="evidence" value="ECO:0007669"/>
    <property type="project" value="TreeGrafter"/>
</dbReference>
<dbReference type="Pfam" id="PF17862">
    <property type="entry name" value="AAA_lid_3"/>
    <property type="match status" value="1"/>
</dbReference>
<dbReference type="GO" id="GO:0005634">
    <property type="term" value="C:nucleus"/>
    <property type="evidence" value="ECO:0007669"/>
    <property type="project" value="TreeGrafter"/>
</dbReference>
<evidence type="ECO:0000313" key="7">
    <source>
        <dbReference type="Proteomes" id="UP000504615"/>
    </source>
</evidence>
<dbReference type="GO" id="GO:0045815">
    <property type="term" value="P:transcription initiation-coupled chromatin remodeling"/>
    <property type="evidence" value="ECO:0007669"/>
    <property type="project" value="TreeGrafter"/>
</dbReference>
<dbReference type="PANTHER" id="PTHR23069:SF0">
    <property type="entry name" value="TAT-BINDING HOMOLOG 7"/>
    <property type="match status" value="1"/>
</dbReference>
<dbReference type="KEGG" id="pbar:105423486"/>
<evidence type="ECO:0000259" key="5">
    <source>
        <dbReference type="Pfam" id="PF00004"/>
    </source>
</evidence>
<comment type="similarity">
    <text evidence="1 4">Belongs to the AAA ATPase family.</text>
</comment>
<protein>
    <submittedName>
        <fullName evidence="8">ATPase family AAA domain-containing protein 2B-like</fullName>
    </submittedName>
</protein>
<dbReference type="AlphaFoldDB" id="A0A6I9VU78"/>
<proteinExistence type="inferred from homology"/>
<dbReference type="GO" id="GO:0042393">
    <property type="term" value="F:histone binding"/>
    <property type="evidence" value="ECO:0007669"/>
    <property type="project" value="TreeGrafter"/>
</dbReference>
<keyword evidence="7" id="KW-1185">Reference proteome</keyword>
<dbReference type="GO" id="GO:0016887">
    <property type="term" value="F:ATP hydrolysis activity"/>
    <property type="evidence" value="ECO:0007669"/>
    <property type="project" value="InterPro"/>
</dbReference>
<dbReference type="Proteomes" id="UP000504615">
    <property type="component" value="Unplaced"/>
</dbReference>
<dbReference type="GO" id="GO:0006337">
    <property type="term" value="P:nucleosome disassembly"/>
    <property type="evidence" value="ECO:0007669"/>
    <property type="project" value="TreeGrafter"/>
</dbReference>
<dbReference type="Gene3D" id="3.40.50.300">
    <property type="entry name" value="P-loop containing nucleotide triphosphate hydrolases"/>
    <property type="match status" value="1"/>
</dbReference>
<name>A0A6I9VU78_9HYME</name>
<evidence type="ECO:0000313" key="8">
    <source>
        <dbReference type="RefSeq" id="XP_011631543.1"/>
    </source>
</evidence>
<dbReference type="GO" id="GO:0005524">
    <property type="term" value="F:ATP binding"/>
    <property type="evidence" value="ECO:0007669"/>
    <property type="project" value="UniProtKB-KW"/>
</dbReference>
<dbReference type="PROSITE" id="PS00674">
    <property type="entry name" value="AAA"/>
    <property type="match status" value="1"/>
</dbReference>
<dbReference type="GeneID" id="105423486"/>
<feature type="domain" description="AAA ATPase AAA+ lid" evidence="6">
    <location>
        <begin position="66"/>
        <end position="103"/>
    </location>
</feature>
<keyword evidence="3 4" id="KW-0067">ATP-binding</keyword>
<dbReference type="PANTHER" id="PTHR23069">
    <property type="entry name" value="AAA DOMAIN-CONTAINING"/>
    <property type="match status" value="1"/>
</dbReference>
<dbReference type="InterPro" id="IPR027417">
    <property type="entry name" value="P-loop_NTPase"/>
</dbReference>
<evidence type="ECO:0000256" key="4">
    <source>
        <dbReference type="RuleBase" id="RU003651"/>
    </source>
</evidence>
<evidence type="ECO:0000256" key="3">
    <source>
        <dbReference type="ARBA" id="ARBA00022840"/>
    </source>
</evidence>
<organism evidence="7 8">
    <name type="scientific">Pogonomyrmex barbatus</name>
    <name type="common">red harvester ant</name>
    <dbReference type="NCBI Taxonomy" id="144034"/>
    <lineage>
        <taxon>Eukaryota</taxon>
        <taxon>Metazoa</taxon>
        <taxon>Ecdysozoa</taxon>
        <taxon>Arthropoda</taxon>
        <taxon>Hexapoda</taxon>
        <taxon>Insecta</taxon>
        <taxon>Pterygota</taxon>
        <taxon>Neoptera</taxon>
        <taxon>Endopterygota</taxon>
        <taxon>Hymenoptera</taxon>
        <taxon>Apocrita</taxon>
        <taxon>Aculeata</taxon>
        <taxon>Formicoidea</taxon>
        <taxon>Formicidae</taxon>
        <taxon>Myrmicinae</taxon>
        <taxon>Pogonomyrmex</taxon>
    </lineage>
</organism>
<dbReference type="InterPro" id="IPR003959">
    <property type="entry name" value="ATPase_AAA_core"/>
</dbReference>
<dbReference type="Gene3D" id="1.10.8.60">
    <property type="match status" value="1"/>
</dbReference>
<dbReference type="InterPro" id="IPR045199">
    <property type="entry name" value="ATAD2-like"/>
</dbReference>
<dbReference type="InterPro" id="IPR041569">
    <property type="entry name" value="AAA_lid_3"/>
</dbReference>
<accession>A0A6I9VU78</accession>
<reference evidence="8" key="1">
    <citation type="submission" date="2025-08" db="UniProtKB">
        <authorList>
            <consortium name="RefSeq"/>
        </authorList>
    </citation>
    <scope>IDENTIFICATION</scope>
</reference>
<dbReference type="SUPFAM" id="SSF52540">
    <property type="entry name" value="P-loop containing nucleoside triphosphate hydrolases"/>
    <property type="match status" value="1"/>
</dbReference>
<dbReference type="InterPro" id="IPR003960">
    <property type="entry name" value="ATPase_AAA_CS"/>
</dbReference>
<evidence type="ECO:0000256" key="2">
    <source>
        <dbReference type="ARBA" id="ARBA00022741"/>
    </source>
</evidence>
<dbReference type="GO" id="GO:0006334">
    <property type="term" value="P:nucleosome assembly"/>
    <property type="evidence" value="ECO:0007669"/>
    <property type="project" value="TreeGrafter"/>
</dbReference>
<gene>
    <name evidence="8" type="primary">LOC105423486</name>
</gene>
<dbReference type="RefSeq" id="XP_011631543.1">
    <property type="nucleotide sequence ID" value="XM_011633241.2"/>
</dbReference>
<dbReference type="OrthoDB" id="5421at2759"/>
<keyword evidence="2 4" id="KW-0547">Nucleotide-binding</keyword>
<feature type="domain" description="ATPase AAA-type core" evidence="5">
    <location>
        <begin position="1"/>
        <end position="40"/>
    </location>
</feature>
<evidence type="ECO:0000259" key="6">
    <source>
        <dbReference type="Pfam" id="PF17862"/>
    </source>
</evidence>
<evidence type="ECO:0000256" key="1">
    <source>
        <dbReference type="ARBA" id="ARBA00006914"/>
    </source>
</evidence>
<dbReference type="Pfam" id="PF00004">
    <property type="entry name" value="AAA"/>
    <property type="match status" value="1"/>
</dbReference>
<sequence>MDGLDNNSEIIVIGATNRIDAIDPALRRPGRFDKELYFPLPCYSARKEILSVHVKSWKQKPAQKFLAYLASKTLGFCGSDLQALCAEAVMCSVRRNYPQIYNSKSKYHINERHLKILCPVGMLTSDSITGEAMSKSRDCPRILLCGDDDSHTRHLGPALLHNLEHLPCHILDVTTLFEETGKAAEEAMIQVD</sequence>